<evidence type="ECO:0000313" key="2">
    <source>
        <dbReference type="EMBL" id="CAB4302233.1"/>
    </source>
</evidence>
<keyword evidence="4" id="KW-1185">Reference proteome</keyword>
<organism evidence="2 4">
    <name type="scientific">Prunus armeniaca</name>
    <name type="common">Apricot</name>
    <name type="synonym">Armeniaca vulgaris</name>
    <dbReference type="NCBI Taxonomy" id="36596"/>
    <lineage>
        <taxon>Eukaryota</taxon>
        <taxon>Viridiplantae</taxon>
        <taxon>Streptophyta</taxon>
        <taxon>Embryophyta</taxon>
        <taxon>Tracheophyta</taxon>
        <taxon>Spermatophyta</taxon>
        <taxon>Magnoliopsida</taxon>
        <taxon>eudicotyledons</taxon>
        <taxon>Gunneridae</taxon>
        <taxon>Pentapetalae</taxon>
        <taxon>rosids</taxon>
        <taxon>fabids</taxon>
        <taxon>Rosales</taxon>
        <taxon>Rosaceae</taxon>
        <taxon>Amygdaloideae</taxon>
        <taxon>Amygdaleae</taxon>
        <taxon>Prunus</taxon>
    </lineage>
</organism>
<evidence type="ECO:0000313" key="4">
    <source>
        <dbReference type="Proteomes" id="UP000507245"/>
    </source>
</evidence>
<dbReference type="Proteomes" id="UP000507245">
    <property type="component" value="Unassembled WGS sequence"/>
</dbReference>
<proteinExistence type="predicted"/>
<reference evidence="2 3" key="2">
    <citation type="submission" date="2020-05" db="EMBL/GenBank/DDBJ databases">
        <authorList>
            <person name="Campoy J."/>
            <person name="Schneeberger K."/>
            <person name="Spophaly S."/>
        </authorList>
    </citation>
    <scope>NUCLEOTIDE SEQUENCE [LARGE SCALE GENOMIC DNA]</scope>
    <source>
        <strain evidence="2">PruArmRojPasFocal</strain>
    </source>
</reference>
<dbReference type="EMBL" id="CAEKDK010000008">
    <property type="protein sequence ID" value="CAB4288961.1"/>
    <property type="molecule type" value="Genomic_DNA"/>
</dbReference>
<evidence type="ECO:0000313" key="3">
    <source>
        <dbReference type="Proteomes" id="UP000507222"/>
    </source>
</evidence>
<dbReference type="EMBL" id="CAEKKB010000002">
    <property type="protein sequence ID" value="CAB4302233.1"/>
    <property type="molecule type" value="Genomic_DNA"/>
</dbReference>
<dbReference type="Proteomes" id="UP000507222">
    <property type="component" value="Unassembled WGS sequence"/>
</dbReference>
<name>A0A6J5WPH0_PRUAR</name>
<protein>
    <submittedName>
        <fullName evidence="2">Uncharacterized protein</fullName>
    </submittedName>
</protein>
<gene>
    <name evidence="1" type="ORF">CURHAP_LOCUS47226</name>
    <name evidence="2" type="ORF">ORAREDHAP_LOCUS17851</name>
</gene>
<reference evidence="4" key="1">
    <citation type="journal article" date="2020" name="Genome Biol.">
        <title>Gamete binning: chromosome-level and haplotype-resolved genome assembly enabled by high-throughput single-cell sequencing of gamete genomes.</title>
        <authorList>
            <person name="Campoy J.A."/>
            <person name="Sun H."/>
            <person name="Goel M."/>
            <person name="Jiao W.-B."/>
            <person name="Folz-Donahue K."/>
            <person name="Wang N."/>
            <person name="Rubio M."/>
            <person name="Liu C."/>
            <person name="Kukat C."/>
            <person name="Ruiz D."/>
            <person name="Huettel B."/>
            <person name="Schneeberger K."/>
        </authorList>
    </citation>
    <scope>NUCLEOTIDE SEQUENCE [LARGE SCALE GENOMIC DNA]</scope>
    <source>
        <strain evidence="4">cv. Rojo Pasion</strain>
    </source>
</reference>
<accession>A0A6J5WPH0</accession>
<evidence type="ECO:0000313" key="1">
    <source>
        <dbReference type="EMBL" id="CAB4288961.1"/>
    </source>
</evidence>
<dbReference type="AlphaFoldDB" id="A0A6J5WPH0"/>
<sequence length="68" mass="7453">MPPKRLPSHPCRSARVMLQTRCPILEDPRTTVRLGLCCRSSDNTKPYPNPRSRGCALAGCNLLSNGST</sequence>